<dbReference type="InterPro" id="IPR008271">
    <property type="entry name" value="Ser/Thr_kinase_AS"/>
</dbReference>
<evidence type="ECO:0000256" key="3">
    <source>
        <dbReference type="ARBA" id="ARBA00010217"/>
    </source>
</evidence>
<dbReference type="PROSITE" id="PS50011">
    <property type="entry name" value="PROTEIN_KINASE_DOM"/>
    <property type="match status" value="1"/>
</dbReference>
<dbReference type="InterPro" id="IPR000719">
    <property type="entry name" value="Prot_kinase_dom"/>
</dbReference>
<name>A0ABD0VYM9_DENTH</name>
<dbReference type="InterPro" id="IPR052059">
    <property type="entry name" value="CR_Ser/Thr_kinase"/>
</dbReference>
<evidence type="ECO:0000256" key="1">
    <source>
        <dbReference type="ARBA" id="ARBA00004251"/>
    </source>
</evidence>
<dbReference type="PANTHER" id="PTHR47973">
    <property type="entry name" value="CYSTEINE-RICH RECEPTOR-LIKE PROTEIN KINASE 3"/>
    <property type="match status" value="1"/>
</dbReference>
<evidence type="ECO:0000256" key="10">
    <source>
        <dbReference type="ARBA" id="ARBA00022840"/>
    </source>
</evidence>
<keyword evidence="9" id="KW-0418">Kinase</keyword>
<comment type="subcellular location">
    <subcellularLocation>
        <location evidence="1">Cell membrane</location>
        <topology evidence="1">Single-pass type I membrane protein</topology>
    </subcellularLocation>
</comment>
<dbReference type="PROSITE" id="PS00108">
    <property type="entry name" value="PROTEIN_KINASE_ST"/>
    <property type="match status" value="1"/>
</dbReference>
<evidence type="ECO:0000256" key="6">
    <source>
        <dbReference type="ARBA" id="ARBA00022692"/>
    </source>
</evidence>
<keyword evidence="13" id="KW-0675">Receptor</keyword>
<keyword evidence="17" id="KW-1185">Reference proteome</keyword>
<proteinExistence type="inferred from homology"/>
<keyword evidence="11" id="KW-1133">Transmembrane helix</keyword>
<keyword evidence="12" id="KW-0472">Membrane</keyword>
<organism evidence="16 17">
    <name type="scientific">Dendrobium thyrsiflorum</name>
    <name type="common">Pinecone-like raceme dendrobium</name>
    <name type="synonym">Orchid</name>
    <dbReference type="NCBI Taxonomy" id="117978"/>
    <lineage>
        <taxon>Eukaryota</taxon>
        <taxon>Viridiplantae</taxon>
        <taxon>Streptophyta</taxon>
        <taxon>Embryophyta</taxon>
        <taxon>Tracheophyta</taxon>
        <taxon>Spermatophyta</taxon>
        <taxon>Magnoliopsida</taxon>
        <taxon>Liliopsida</taxon>
        <taxon>Asparagales</taxon>
        <taxon>Orchidaceae</taxon>
        <taxon>Epidendroideae</taxon>
        <taxon>Malaxideae</taxon>
        <taxon>Dendrobiinae</taxon>
        <taxon>Dendrobium</taxon>
    </lineage>
</organism>
<dbReference type="AlphaFoldDB" id="A0ABD0VYM9"/>
<dbReference type="SUPFAM" id="SSF56112">
    <property type="entry name" value="Protein kinase-like (PK-like)"/>
    <property type="match status" value="1"/>
</dbReference>
<dbReference type="EMBL" id="JANQDX010000002">
    <property type="protein sequence ID" value="KAL0927112.1"/>
    <property type="molecule type" value="Genomic_DNA"/>
</dbReference>
<dbReference type="InterPro" id="IPR011009">
    <property type="entry name" value="Kinase-like_dom_sf"/>
</dbReference>
<evidence type="ECO:0000313" key="17">
    <source>
        <dbReference type="Proteomes" id="UP001552299"/>
    </source>
</evidence>
<comment type="similarity">
    <text evidence="2">In the N-terminal section; belongs to the leguminous lectin family.</text>
</comment>
<gene>
    <name evidence="16" type="ORF">M5K25_001269</name>
</gene>
<keyword evidence="4" id="KW-1003">Cell membrane</keyword>
<evidence type="ECO:0000259" key="15">
    <source>
        <dbReference type="PROSITE" id="PS50011"/>
    </source>
</evidence>
<accession>A0ABD0VYM9</accession>
<dbReference type="GO" id="GO:0002229">
    <property type="term" value="P:defense response to oomycetes"/>
    <property type="evidence" value="ECO:0007669"/>
    <property type="project" value="UniProtKB-ARBA"/>
</dbReference>
<evidence type="ECO:0000256" key="5">
    <source>
        <dbReference type="ARBA" id="ARBA00022679"/>
    </source>
</evidence>
<protein>
    <recommendedName>
        <fullName evidence="15">Protein kinase domain-containing protein</fullName>
    </recommendedName>
</protein>
<evidence type="ECO:0000256" key="12">
    <source>
        <dbReference type="ARBA" id="ARBA00023136"/>
    </source>
</evidence>
<dbReference type="Proteomes" id="UP001552299">
    <property type="component" value="Unassembled WGS sequence"/>
</dbReference>
<evidence type="ECO:0000256" key="4">
    <source>
        <dbReference type="ARBA" id="ARBA00022475"/>
    </source>
</evidence>
<evidence type="ECO:0000256" key="2">
    <source>
        <dbReference type="ARBA" id="ARBA00008536"/>
    </source>
</evidence>
<dbReference type="Pfam" id="PF00069">
    <property type="entry name" value="Pkinase"/>
    <property type="match status" value="1"/>
</dbReference>
<keyword evidence="8" id="KW-0547">Nucleotide-binding</keyword>
<evidence type="ECO:0000256" key="7">
    <source>
        <dbReference type="ARBA" id="ARBA00022729"/>
    </source>
</evidence>
<comment type="caution">
    <text evidence="16">The sequence shown here is derived from an EMBL/GenBank/DDBJ whole genome shotgun (WGS) entry which is preliminary data.</text>
</comment>
<sequence>MADGNRRGTGDDDRSLEALWNAQNNLNKRMEEVTSDLFRLTVDMRREFQSLRNELRGNRPTHLIQPTGGRRARDQDYGRRRAQFNSEVTDSEEEDLEPLNITYITSWERRVAVLLAAARGICYLHYECETKIIHRDIKPENILIAEDWTAKIADFGLAKLLNKNQTRAATQTLAAGTEGYVAPECEREVDGSEEAQVSEKADVYSYGIVVLETICSKRNREVKVLRKLSLCEMVRESYEANELWKLVDGDEVAAPDLEKLVKIGLLCAEDDPNARPVMEDVVMMLEGDIDVPTLPSVLFSL</sequence>
<evidence type="ECO:0000256" key="14">
    <source>
        <dbReference type="ARBA" id="ARBA00023180"/>
    </source>
</evidence>
<comment type="similarity">
    <text evidence="3">In the C-terminal section; belongs to the protein kinase superfamily. Ser/Thr protein kinase family.</text>
</comment>
<dbReference type="GO" id="GO:0005886">
    <property type="term" value="C:plasma membrane"/>
    <property type="evidence" value="ECO:0007669"/>
    <property type="project" value="UniProtKB-SubCell"/>
</dbReference>
<dbReference type="GO" id="GO:0005524">
    <property type="term" value="F:ATP binding"/>
    <property type="evidence" value="ECO:0007669"/>
    <property type="project" value="UniProtKB-KW"/>
</dbReference>
<dbReference type="FunFam" id="1.10.510.10:FF:000240">
    <property type="entry name" value="Lectin-domain containing receptor kinase A4.3"/>
    <property type="match status" value="1"/>
</dbReference>
<keyword evidence="5" id="KW-0808">Transferase</keyword>
<keyword evidence="10" id="KW-0067">ATP-binding</keyword>
<reference evidence="16 17" key="1">
    <citation type="journal article" date="2024" name="Plant Biotechnol. J.">
        <title>Dendrobium thyrsiflorum genome and its molecular insights into genes involved in important horticultural traits.</title>
        <authorList>
            <person name="Chen B."/>
            <person name="Wang J.Y."/>
            <person name="Zheng P.J."/>
            <person name="Li K.L."/>
            <person name="Liang Y.M."/>
            <person name="Chen X.F."/>
            <person name="Zhang C."/>
            <person name="Zhao X."/>
            <person name="He X."/>
            <person name="Zhang G.Q."/>
            <person name="Liu Z.J."/>
            <person name="Xu Q."/>
        </authorList>
    </citation>
    <scope>NUCLEOTIDE SEQUENCE [LARGE SCALE GENOMIC DNA]</scope>
    <source>
        <strain evidence="16">GZMU011</strain>
    </source>
</reference>
<evidence type="ECO:0000256" key="11">
    <source>
        <dbReference type="ARBA" id="ARBA00022989"/>
    </source>
</evidence>
<evidence type="ECO:0000256" key="8">
    <source>
        <dbReference type="ARBA" id="ARBA00022741"/>
    </source>
</evidence>
<evidence type="ECO:0000256" key="9">
    <source>
        <dbReference type="ARBA" id="ARBA00022777"/>
    </source>
</evidence>
<evidence type="ECO:0000313" key="16">
    <source>
        <dbReference type="EMBL" id="KAL0927112.1"/>
    </source>
</evidence>
<dbReference type="SMART" id="SM00220">
    <property type="entry name" value="S_TKc"/>
    <property type="match status" value="1"/>
</dbReference>
<dbReference type="Gene3D" id="1.10.510.10">
    <property type="entry name" value="Transferase(Phosphotransferase) domain 1"/>
    <property type="match status" value="1"/>
</dbReference>
<keyword evidence="6" id="KW-0812">Transmembrane</keyword>
<dbReference type="GO" id="GO:0016301">
    <property type="term" value="F:kinase activity"/>
    <property type="evidence" value="ECO:0007669"/>
    <property type="project" value="UniProtKB-KW"/>
</dbReference>
<feature type="domain" description="Protein kinase" evidence="15">
    <location>
        <begin position="1"/>
        <end position="294"/>
    </location>
</feature>
<keyword evidence="14" id="KW-0325">Glycoprotein</keyword>
<evidence type="ECO:0000256" key="13">
    <source>
        <dbReference type="ARBA" id="ARBA00023170"/>
    </source>
</evidence>
<keyword evidence="7" id="KW-0732">Signal</keyword>